<accession>A0A2T7T8N5</accession>
<sequence length="291" mass="32633">MTSMSRDAHLSELGEFLKARRAELSPRAMGLPESGALRRVPGLRREEVAQLAAISTVYYTRLEQGRIEASTPVLLALARVLRLDEDQRDYMLQLAGKENARPRRQAAQKVRPPTRRLLDNLTDTPALVLGRRMDILAWNSLAAALMTDFSQIPEEHRNSVRLVFTDPAFRELYADWESSARNTVAFLRMEAADNPGDPRMTALVDELSERDPQFREWWAARHVAHHSTGTKIFRHPVAGDLTLDWEALACPTDPDQQLVILTAEPGTPSHEGLRFLASWAANHEPSADAAS</sequence>
<keyword evidence="3" id="KW-1185">Reference proteome</keyword>
<dbReference type="SUPFAM" id="SSF47413">
    <property type="entry name" value="lambda repressor-like DNA-binding domains"/>
    <property type="match status" value="1"/>
</dbReference>
<comment type="caution">
    <text evidence="2">The sequence shown here is derived from an EMBL/GenBank/DDBJ whole genome shotgun (WGS) entry which is preliminary data.</text>
</comment>
<evidence type="ECO:0000313" key="2">
    <source>
        <dbReference type="EMBL" id="PVE11475.1"/>
    </source>
</evidence>
<dbReference type="AlphaFoldDB" id="A0A2T7T8N5"/>
<dbReference type="PANTHER" id="PTHR35010:SF2">
    <property type="entry name" value="BLL4672 PROTEIN"/>
    <property type="match status" value="1"/>
</dbReference>
<organism evidence="2 3">
    <name type="scientific">Streptomyces scopuliridis RB72</name>
    <dbReference type="NCBI Taxonomy" id="1440053"/>
    <lineage>
        <taxon>Bacteria</taxon>
        <taxon>Bacillati</taxon>
        <taxon>Actinomycetota</taxon>
        <taxon>Actinomycetes</taxon>
        <taxon>Kitasatosporales</taxon>
        <taxon>Streptomycetaceae</taxon>
        <taxon>Streptomyces</taxon>
    </lineage>
</organism>
<dbReference type="CDD" id="cd00093">
    <property type="entry name" value="HTH_XRE"/>
    <property type="match status" value="1"/>
</dbReference>
<dbReference type="Proteomes" id="UP000245992">
    <property type="component" value="Unassembled WGS sequence"/>
</dbReference>
<dbReference type="InterPro" id="IPR010982">
    <property type="entry name" value="Lambda_DNA-bd_dom_sf"/>
</dbReference>
<dbReference type="PANTHER" id="PTHR35010">
    <property type="entry name" value="BLL4672 PROTEIN-RELATED"/>
    <property type="match status" value="1"/>
</dbReference>
<dbReference type="GO" id="GO:0003677">
    <property type="term" value="F:DNA binding"/>
    <property type="evidence" value="ECO:0007669"/>
    <property type="project" value="InterPro"/>
</dbReference>
<name>A0A2T7T8N5_9ACTN</name>
<dbReference type="SMART" id="SM00530">
    <property type="entry name" value="HTH_XRE"/>
    <property type="match status" value="1"/>
</dbReference>
<dbReference type="InterPro" id="IPR001387">
    <property type="entry name" value="Cro/C1-type_HTH"/>
</dbReference>
<evidence type="ECO:0000313" key="3">
    <source>
        <dbReference type="Proteomes" id="UP000245992"/>
    </source>
</evidence>
<dbReference type="InterPro" id="IPR041413">
    <property type="entry name" value="MLTR_LBD"/>
</dbReference>
<dbReference type="PROSITE" id="PS50943">
    <property type="entry name" value="HTH_CROC1"/>
    <property type="match status" value="1"/>
</dbReference>
<dbReference type="Pfam" id="PF17765">
    <property type="entry name" value="MLTR_LBD"/>
    <property type="match status" value="1"/>
</dbReference>
<reference evidence="2 3" key="1">
    <citation type="submission" date="2013-12" db="EMBL/GenBank/DDBJ databases">
        <title>Annotated genome of Streptomyces scopuliridis.</title>
        <authorList>
            <person name="Olson J.B."/>
        </authorList>
    </citation>
    <scope>NUCLEOTIDE SEQUENCE [LARGE SCALE GENOMIC DNA]</scope>
    <source>
        <strain evidence="2 3">RB72</strain>
    </source>
</reference>
<dbReference type="Pfam" id="PF13560">
    <property type="entry name" value="HTH_31"/>
    <property type="match status" value="1"/>
</dbReference>
<feature type="domain" description="HTH cro/C1-type" evidence="1">
    <location>
        <begin position="36"/>
        <end position="88"/>
    </location>
</feature>
<dbReference type="Gene3D" id="3.30.450.180">
    <property type="match status" value="1"/>
</dbReference>
<gene>
    <name evidence="2" type="ORF">Y717_02680</name>
</gene>
<proteinExistence type="predicted"/>
<evidence type="ECO:0000259" key="1">
    <source>
        <dbReference type="PROSITE" id="PS50943"/>
    </source>
</evidence>
<protein>
    <submittedName>
        <fullName evidence="2">XRE family transcriptional regulator</fullName>
    </submittedName>
</protein>
<dbReference type="Gene3D" id="1.10.260.40">
    <property type="entry name" value="lambda repressor-like DNA-binding domains"/>
    <property type="match status" value="1"/>
</dbReference>
<dbReference type="EMBL" id="AZSP01000137">
    <property type="protein sequence ID" value="PVE11475.1"/>
    <property type="molecule type" value="Genomic_DNA"/>
</dbReference>